<comment type="similarity">
    <text evidence="9">Belongs to the ThiI family.</text>
</comment>
<dbReference type="Pfam" id="PF02568">
    <property type="entry name" value="ThiI"/>
    <property type="match status" value="1"/>
</dbReference>
<comment type="subcellular location">
    <subcellularLocation>
        <location evidence="1 9">Cytoplasm</location>
    </subcellularLocation>
</comment>
<feature type="binding site" evidence="9">
    <location>
        <position position="271"/>
    </location>
    <ligand>
        <name>ATP</name>
        <dbReference type="ChEBI" id="CHEBI:30616"/>
    </ligand>
</feature>
<evidence type="ECO:0000256" key="3">
    <source>
        <dbReference type="ARBA" id="ARBA00022555"/>
    </source>
</evidence>
<dbReference type="GO" id="GO:0002937">
    <property type="term" value="P:tRNA 4-thiouridine biosynthesis"/>
    <property type="evidence" value="ECO:0007669"/>
    <property type="project" value="TreeGrafter"/>
</dbReference>
<dbReference type="SUPFAM" id="SSF143437">
    <property type="entry name" value="THUMP domain-like"/>
    <property type="match status" value="1"/>
</dbReference>
<proteinExistence type="inferred from homology"/>
<dbReference type="AlphaFoldDB" id="A0A9X3ED84"/>
<dbReference type="SUPFAM" id="SSF52402">
    <property type="entry name" value="Adenine nucleotide alpha hydrolases-like"/>
    <property type="match status" value="1"/>
</dbReference>
<evidence type="ECO:0000256" key="4">
    <source>
        <dbReference type="ARBA" id="ARBA00022679"/>
    </source>
</evidence>
<dbReference type="SUPFAM" id="SSF52821">
    <property type="entry name" value="Rhodanese/Cell cycle control phosphatase"/>
    <property type="match status" value="1"/>
</dbReference>
<feature type="domain" description="THUMP" evidence="10">
    <location>
        <begin position="67"/>
        <end position="171"/>
    </location>
</feature>
<dbReference type="GO" id="GO:0005829">
    <property type="term" value="C:cytosol"/>
    <property type="evidence" value="ECO:0007669"/>
    <property type="project" value="TreeGrafter"/>
</dbReference>
<dbReference type="Gene3D" id="3.40.250.10">
    <property type="entry name" value="Rhodanese-like domain"/>
    <property type="match status" value="1"/>
</dbReference>
<dbReference type="SMART" id="SM00981">
    <property type="entry name" value="THUMP"/>
    <property type="match status" value="1"/>
</dbReference>
<dbReference type="Gene3D" id="3.40.50.620">
    <property type="entry name" value="HUPs"/>
    <property type="match status" value="1"/>
</dbReference>
<feature type="binding site" evidence="9">
    <location>
        <position position="302"/>
    </location>
    <ligand>
        <name>ATP</name>
        <dbReference type="ChEBI" id="CHEBI:30616"/>
    </ligand>
</feature>
<comment type="caution">
    <text evidence="9">Lacks conserved residue(s) required for the propagation of feature annotation.</text>
</comment>
<keyword evidence="2 9" id="KW-0963">Cytoplasm</keyword>
<dbReference type="Gene3D" id="3.30.2130.30">
    <property type="match status" value="1"/>
</dbReference>
<evidence type="ECO:0000256" key="6">
    <source>
        <dbReference type="ARBA" id="ARBA00022840"/>
    </source>
</evidence>
<dbReference type="Proteomes" id="UP001150830">
    <property type="component" value="Unassembled WGS sequence"/>
</dbReference>
<dbReference type="GO" id="GO:0140741">
    <property type="term" value="F:tRNA-uracil-4 sulfurtransferase activity"/>
    <property type="evidence" value="ECO:0007669"/>
    <property type="project" value="UniProtKB-EC"/>
</dbReference>
<protein>
    <recommendedName>
        <fullName evidence="9">Probable tRNA sulfurtransferase</fullName>
        <ecNumber evidence="9">2.8.1.4</ecNumber>
    </recommendedName>
    <alternativeName>
        <fullName evidence="9">Sulfur carrier protein ThiS sulfurtransferase</fullName>
    </alternativeName>
    <alternativeName>
        <fullName evidence="9">Thiamine biosynthesis protein ThiI</fullName>
    </alternativeName>
    <alternativeName>
        <fullName evidence="9">tRNA 4-thiouridine synthase</fullName>
    </alternativeName>
</protein>
<dbReference type="GO" id="GO:0009228">
    <property type="term" value="P:thiamine biosynthetic process"/>
    <property type="evidence" value="ECO:0007669"/>
    <property type="project" value="UniProtKB-KW"/>
</dbReference>
<dbReference type="CDD" id="cd11716">
    <property type="entry name" value="THUMP_ThiI"/>
    <property type="match status" value="1"/>
</dbReference>
<feature type="binding site" evidence="9">
    <location>
        <position position="293"/>
    </location>
    <ligand>
        <name>ATP</name>
        <dbReference type="ChEBI" id="CHEBI:30616"/>
    </ligand>
</feature>
<dbReference type="EMBL" id="JAPNOA010000026">
    <property type="protein sequence ID" value="MCY0965463.1"/>
    <property type="molecule type" value="Genomic_DNA"/>
</dbReference>
<evidence type="ECO:0000256" key="9">
    <source>
        <dbReference type="HAMAP-Rule" id="MF_00021"/>
    </source>
</evidence>
<evidence type="ECO:0000256" key="8">
    <source>
        <dbReference type="ARBA" id="ARBA00022977"/>
    </source>
</evidence>
<dbReference type="InterPro" id="IPR020536">
    <property type="entry name" value="ThiI_AANH"/>
</dbReference>
<feature type="binding site" evidence="9">
    <location>
        <begin position="189"/>
        <end position="190"/>
    </location>
    <ligand>
        <name>ATP</name>
        <dbReference type="ChEBI" id="CHEBI:30616"/>
    </ligand>
</feature>
<dbReference type="NCBIfam" id="TIGR04271">
    <property type="entry name" value="ThiI_C_thiazole"/>
    <property type="match status" value="1"/>
</dbReference>
<dbReference type="GO" id="GO:0005524">
    <property type="term" value="F:ATP binding"/>
    <property type="evidence" value="ECO:0007669"/>
    <property type="project" value="UniProtKB-UniRule"/>
</dbReference>
<dbReference type="InterPro" id="IPR049962">
    <property type="entry name" value="THUMP_ThiI"/>
</dbReference>
<dbReference type="GO" id="GO:0009229">
    <property type="term" value="P:thiamine diphosphate biosynthetic process"/>
    <property type="evidence" value="ECO:0007669"/>
    <property type="project" value="UniProtKB-UniRule"/>
</dbReference>
<dbReference type="EC" id="2.8.1.4" evidence="9"/>
<dbReference type="PANTHER" id="PTHR43209:SF1">
    <property type="entry name" value="TRNA SULFURTRANSFERASE"/>
    <property type="match status" value="1"/>
</dbReference>
<dbReference type="Pfam" id="PF02926">
    <property type="entry name" value="THUMP"/>
    <property type="match status" value="1"/>
</dbReference>
<comment type="catalytic activity">
    <reaction evidence="9">
        <text>[ThiS sulfur-carrier protein]-C-terminal Gly-Gly-AMP + S-sulfanyl-L-cysteinyl-[cysteine desulfurase] + AH2 = [ThiS sulfur-carrier protein]-C-terminal-Gly-aminoethanethioate + L-cysteinyl-[cysteine desulfurase] + A + AMP + 2 H(+)</text>
        <dbReference type="Rhea" id="RHEA:43340"/>
        <dbReference type="Rhea" id="RHEA-COMP:12157"/>
        <dbReference type="Rhea" id="RHEA-COMP:12158"/>
        <dbReference type="Rhea" id="RHEA-COMP:12910"/>
        <dbReference type="Rhea" id="RHEA-COMP:19908"/>
        <dbReference type="ChEBI" id="CHEBI:13193"/>
        <dbReference type="ChEBI" id="CHEBI:15378"/>
        <dbReference type="ChEBI" id="CHEBI:17499"/>
        <dbReference type="ChEBI" id="CHEBI:29950"/>
        <dbReference type="ChEBI" id="CHEBI:61963"/>
        <dbReference type="ChEBI" id="CHEBI:90618"/>
        <dbReference type="ChEBI" id="CHEBI:232372"/>
        <dbReference type="ChEBI" id="CHEBI:456215"/>
    </reaction>
</comment>
<evidence type="ECO:0000313" key="11">
    <source>
        <dbReference type="EMBL" id="MCY0965463.1"/>
    </source>
</evidence>
<evidence type="ECO:0000256" key="5">
    <source>
        <dbReference type="ARBA" id="ARBA00022741"/>
    </source>
</evidence>
<dbReference type="InterPro" id="IPR036873">
    <property type="entry name" value="Rhodanese-like_dom_sf"/>
</dbReference>
<keyword evidence="4 9" id="KW-0808">Transferase</keyword>
<dbReference type="InterPro" id="IPR014729">
    <property type="entry name" value="Rossmann-like_a/b/a_fold"/>
</dbReference>
<dbReference type="InterPro" id="IPR004114">
    <property type="entry name" value="THUMP_dom"/>
</dbReference>
<dbReference type="GO" id="GO:0004810">
    <property type="term" value="F:CCA tRNA nucleotidyltransferase activity"/>
    <property type="evidence" value="ECO:0007669"/>
    <property type="project" value="InterPro"/>
</dbReference>
<evidence type="ECO:0000256" key="1">
    <source>
        <dbReference type="ARBA" id="ARBA00004496"/>
    </source>
</evidence>
<dbReference type="PANTHER" id="PTHR43209">
    <property type="entry name" value="TRNA SULFURTRANSFERASE"/>
    <property type="match status" value="1"/>
</dbReference>
<dbReference type="PROSITE" id="PS51165">
    <property type="entry name" value="THUMP"/>
    <property type="match status" value="1"/>
</dbReference>
<dbReference type="GO" id="GO:0052837">
    <property type="term" value="P:thiazole biosynthetic process"/>
    <property type="evidence" value="ECO:0007669"/>
    <property type="project" value="InterPro"/>
</dbReference>
<dbReference type="NCBIfam" id="TIGR00342">
    <property type="entry name" value="tRNA uracil 4-sulfurtransferase ThiI"/>
    <property type="match status" value="1"/>
</dbReference>
<evidence type="ECO:0000259" key="10">
    <source>
        <dbReference type="PROSITE" id="PS51165"/>
    </source>
</evidence>
<gene>
    <name evidence="9 11" type="primary">thiI</name>
    <name evidence="11" type="ORF">OUO13_09710</name>
</gene>
<keyword evidence="12" id="KW-1185">Reference proteome</keyword>
<keyword evidence="8 9" id="KW-0784">Thiamine biosynthesis</keyword>
<evidence type="ECO:0000313" key="12">
    <source>
        <dbReference type="Proteomes" id="UP001150830"/>
    </source>
</evidence>
<evidence type="ECO:0000256" key="2">
    <source>
        <dbReference type="ARBA" id="ARBA00022490"/>
    </source>
</evidence>
<dbReference type="CDD" id="cd01712">
    <property type="entry name" value="PPase_ThiI"/>
    <property type="match status" value="1"/>
</dbReference>
<organism evidence="11 12">
    <name type="scientific">Parathalassolituus penaei</name>
    <dbReference type="NCBI Taxonomy" id="2997323"/>
    <lineage>
        <taxon>Bacteria</taxon>
        <taxon>Pseudomonadati</taxon>
        <taxon>Pseudomonadota</taxon>
        <taxon>Gammaproteobacteria</taxon>
        <taxon>Oceanospirillales</taxon>
        <taxon>Oceanospirillaceae</taxon>
        <taxon>Parathalassolituus</taxon>
    </lineage>
</organism>
<keyword evidence="5 9" id="KW-0547">Nucleotide-binding</keyword>
<comment type="pathway">
    <text evidence="9">Cofactor biosynthesis; thiamine diphosphate biosynthesis.</text>
</comment>
<comment type="caution">
    <text evidence="11">The sequence shown here is derived from an EMBL/GenBank/DDBJ whole genome shotgun (WGS) entry which is preliminary data.</text>
</comment>
<comment type="catalytic activity">
    <reaction evidence="9">
        <text>[ThiI sulfur-carrier protein]-S-sulfanyl-L-cysteine + a uridine in tRNA + 2 reduced [2Fe-2S]-[ferredoxin] + ATP + H(+) = [ThiI sulfur-carrier protein]-L-cysteine + a 4-thiouridine in tRNA + 2 oxidized [2Fe-2S]-[ferredoxin] + AMP + diphosphate</text>
        <dbReference type="Rhea" id="RHEA:24176"/>
        <dbReference type="Rhea" id="RHEA-COMP:10000"/>
        <dbReference type="Rhea" id="RHEA-COMP:10001"/>
        <dbReference type="Rhea" id="RHEA-COMP:13337"/>
        <dbReference type="Rhea" id="RHEA-COMP:13338"/>
        <dbReference type="Rhea" id="RHEA-COMP:13339"/>
        <dbReference type="Rhea" id="RHEA-COMP:13340"/>
        <dbReference type="ChEBI" id="CHEBI:15378"/>
        <dbReference type="ChEBI" id="CHEBI:29950"/>
        <dbReference type="ChEBI" id="CHEBI:30616"/>
        <dbReference type="ChEBI" id="CHEBI:33019"/>
        <dbReference type="ChEBI" id="CHEBI:33737"/>
        <dbReference type="ChEBI" id="CHEBI:33738"/>
        <dbReference type="ChEBI" id="CHEBI:61963"/>
        <dbReference type="ChEBI" id="CHEBI:65315"/>
        <dbReference type="ChEBI" id="CHEBI:136798"/>
        <dbReference type="ChEBI" id="CHEBI:456215"/>
        <dbReference type="EC" id="2.8.1.4"/>
    </reaction>
</comment>
<comment type="function">
    <text evidence="9">Catalyzes the ATP-dependent transfer of a sulfur to tRNA to produce 4-thiouridine in position 8 of tRNAs, which functions as a near-UV photosensor. Also catalyzes the transfer of sulfur to the sulfur carrier protein ThiS, forming ThiS-thiocarboxylate. This is a step in the synthesis of thiazole, in the thiamine biosynthesis pathway. The sulfur is donated as persulfide by IscS.</text>
</comment>
<keyword evidence="3 9" id="KW-0820">tRNA-binding</keyword>
<dbReference type="InterPro" id="IPR026340">
    <property type="entry name" value="THII_Thiazole_biosynth_dom"/>
</dbReference>
<evidence type="ECO:0000256" key="7">
    <source>
        <dbReference type="ARBA" id="ARBA00022884"/>
    </source>
</evidence>
<keyword evidence="7 9" id="KW-0694">RNA-binding</keyword>
<dbReference type="HAMAP" id="MF_00021">
    <property type="entry name" value="ThiI"/>
    <property type="match status" value="1"/>
</dbReference>
<dbReference type="InterPro" id="IPR050102">
    <property type="entry name" value="tRNA_sulfurtransferase_ThiI"/>
</dbReference>
<dbReference type="InterPro" id="IPR003720">
    <property type="entry name" value="tRNA_STrfase"/>
</dbReference>
<reference evidence="11" key="1">
    <citation type="submission" date="2022-11" db="EMBL/GenBank/DDBJ databases">
        <title>Parathalassolutuus dongxingensis gen. nov., sp. nov., a novel member of family Oceanospirillaceae isolated from a coastal shrimp pond in Guangxi, China.</title>
        <authorList>
            <person name="Chen H."/>
        </authorList>
    </citation>
    <scope>NUCLEOTIDE SEQUENCE</scope>
    <source>
        <strain evidence="11">G-43</strain>
    </source>
</reference>
<keyword evidence="6 9" id="KW-0067">ATP-binding</keyword>
<accession>A0A9X3ED84</accession>
<dbReference type="GO" id="GO:0000049">
    <property type="term" value="F:tRNA binding"/>
    <property type="evidence" value="ECO:0007669"/>
    <property type="project" value="UniProtKB-UniRule"/>
</dbReference>
<name>A0A9X3ED84_9GAMM</name>
<dbReference type="RefSeq" id="WP_283173674.1">
    <property type="nucleotide sequence ID" value="NZ_JAPNOA010000026.1"/>
</dbReference>
<dbReference type="InterPro" id="IPR049961">
    <property type="entry name" value="ThiI_N"/>
</dbReference>
<sequence length="515" mass="57042">MKFVVKLFPEITIKSKSVRKQLTKILRANLRTLLKKQGISADVQDRWDCLMIAVNDDQEIEADLVRRHCIQILSHTPGIGYSLEIDEHPFETLDQAYQLVRDAAAPSLEGKTFVVRVKRAGKHDFTSHQAEIYMGGGLLKETGAIGVSLKNPDVVVNVELRNDKVHVVRNRIAGLGGFPLGSQGEVLSLISGGFDSTVASYLLTRRGLKTHFCFFNLGGSAHEIGVKQVAHYLWQTYSESHRVKFITVPFDEVVTEILTKIDNGHMGVVLKRMMMRAASRVAERMNLPAIATGEAVAQVASQTISNLAVIDRVSDHMVLRPLATMDKHDIILLARRIGTETFAARMPEYCGVISVNPLTQGDRSKTEQVEQAFDMAVLERALERATYQRINEVLADADSGLEDLALVAMPQLDDVVVDIRHPGETADTPLFLPNNAVKAIPFYELESRLAELETGKRHLLYCQKGTMSKIHAHHLNQKGLGQFGVFVEKKAAPIPSRQEIRAAAEAADADNGEEE</sequence>